<dbReference type="InterPro" id="IPR051446">
    <property type="entry name" value="HTH_trans_reg/aminotransferase"/>
</dbReference>
<evidence type="ECO:0000313" key="9">
    <source>
        <dbReference type="EMBL" id="AJI22351.1"/>
    </source>
</evidence>
<dbReference type="KEGG" id="bmeg:BG04_4128"/>
<dbReference type="GeneID" id="93642150"/>
<keyword evidence="3" id="KW-0032">Aminotransferase</keyword>
<dbReference type="Proteomes" id="UP000031829">
    <property type="component" value="Chromosome"/>
</dbReference>
<reference evidence="9 10" key="1">
    <citation type="journal article" date="2015" name="Genome Announc.">
        <title>Complete genome sequences for 35 biothreat assay-relevant bacillus species.</title>
        <authorList>
            <person name="Johnson S.L."/>
            <person name="Daligault H.E."/>
            <person name="Davenport K.W."/>
            <person name="Jaissle J."/>
            <person name="Frey K.G."/>
            <person name="Ladner J.T."/>
            <person name="Broomall S.M."/>
            <person name="Bishop-Lilly K.A."/>
            <person name="Bruce D.C."/>
            <person name="Gibbons H.S."/>
            <person name="Coyne S.R."/>
            <person name="Lo C.C."/>
            <person name="Meincke L."/>
            <person name="Munk A.C."/>
            <person name="Koroleva G.I."/>
            <person name="Rosenzweig C.N."/>
            <person name="Palacios G.F."/>
            <person name="Redden C.L."/>
            <person name="Minogue T.D."/>
            <person name="Chain P.S."/>
        </authorList>
    </citation>
    <scope>NUCLEOTIDE SEQUENCE [LARGE SCALE GENOMIC DNA]</scope>
    <source>
        <strain evidence="10">ATCC 14581 / DSM 32 / JCM 2506 / NBRC 15308 / NCIMB 9376 / NCTC 10342 / NRRL B-14308 / VKM B-512</strain>
    </source>
</reference>
<evidence type="ECO:0000256" key="3">
    <source>
        <dbReference type="ARBA" id="ARBA00022576"/>
    </source>
</evidence>
<dbReference type="Gene3D" id="1.10.10.10">
    <property type="entry name" value="Winged helix-like DNA-binding domain superfamily/Winged helix DNA-binding domain"/>
    <property type="match status" value="1"/>
</dbReference>
<dbReference type="InterPro" id="IPR000524">
    <property type="entry name" value="Tscrpt_reg_HTH_GntR"/>
</dbReference>
<evidence type="ECO:0000256" key="8">
    <source>
        <dbReference type="ARBA" id="ARBA00023163"/>
    </source>
</evidence>
<dbReference type="HOGENOM" id="CLU_017584_0_0_9"/>
<dbReference type="Gene3D" id="3.90.1150.10">
    <property type="entry name" value="Aspartate Aminotransferase, domain 1"/>
    <property type="match status" value="1"/>
</dbReference>
<dbReference type="Gene3D" id="3.40.640.10">
    <property type="entry name" value="Type I PLP-dependent aspartate aminotransferase-like (Major domain)"/>
    <property type="match status" value="1"/>
</dbReference>
<dbReference type="PANTHER" id="PTHR46577:SF2">
    <property type="entry name" value="TRANSCRIPTIONAL REGULATORY PROTEIN"/>
    <property type="match status" value="1"/>
</dbReference>
<dbReference type="FunFam" id="1.10.10.10:FF:000079">
    <property type="entry name" value="GntR family transcriptional regulator"/>
    <property type="match status" value="1"/>
</dbReference>
<dbReference type="SMART" id="SM00345">
    <property type="entry name" value="HTH_GNTR"/>
    <property type="match status" value="1"/>
</dbReference>
<dbReference type="InterPro" id="IPR036390">
    <property type="entry name" value="WH_DNA-bd_sf"/>
</dbReference>
<evidence type="ECO:0000313" key="10">
    <source>
        <dbReference type="Proteomes" id="UP000031829"/>
    </source>
</evidence>
<keyword evidence="7" id="KW-0238">DNA-binding</keyword>
<dbReference type="RefSeq" id="WP_034652913.1">
    <property type="nucleotide sequence ID" value="NZ_BCVB01000005.1"/>
</dbReference>
<keyword evidence="6" id="KW-0805">Transcription regulation</keyword>
<dbReference type="InterPro" id="IPR015421">
    <property type="entry name" value="PyrdxlP-dep_Trfase_major"/>
</dbReference>
<protein>
    <submittedName>
        <fullName evidence="9">Bacterial regulatory s, gntR family protein</fullName>
    </submittedName>
</protein>
<dbReference type="PROSITE" id="PS50949">
    <property type="entry name" value="HTH_GNTR"/>
    <property type="match status" value="1"/>
</dbReference>
<dbReference type="InterPro" id="IPR036388">
    <property type="entry name" value="WH-like_DNA-bd_sf"/>
</dbReference>
<dbReference type="SUPFAM" id="SSF53383">
    <property type="entry name" value="PLP-dependent transferases"/>
    <property type="match status" value="1"/>
</dbReference>
<dbReference type="AlphaFoldDB" id="A0A0B6AFQ6"/>
<dbReference type="InterPro" id="IPR015422">
    <property type="entry name" value="PyrdxlP-dep_Trfase_small"/>
</dbReference>
<dbReference type="PANTHER" id="PTHR46577">
    <property type="entry name" value="HTH-TYPE TRANSCRIPTIONAL REGULATORY PROTEIN GABR"/>
    <property type="match status" value="1"/>
</dbReference>
<proteinExistence type="inferred from homology"/>
<dbReference type="InterPro" id="IPR015424">
    <property type="entry name" value="PyrdxlP-dep_Trfase"/>
</dbReference>
<organism evidence="9 10">
    <name type="scientific">Priestia megaterium (strain ATCC 14581 / DSM 32 / CCUG 1817 / JCM 2506 / NBRC 15308 / NCIMB 9376 / NCTC 10342 / NRRL B-14308 / VKM B-512 / Ford 19)</name>
    <name type="common">Bacillus megaterium</name>
    <dbReference type="NCBI Taxonomy" id="1348623"/>
    <lineage>
        <taxon>Bacteria</taxon>
        <taxon>Bacillati</taxon>
        <taxon>Bacillota</taxon>
        <taxon>Bacilli</taxon>
        <taxon>Bacillales</taxon>
        <taxon>Bacillaceae</taxon>
        <taxon>Priestia</taxon>
    </lineage>
</organism>
<dbReference type="GO" id="GO:0008483">
    <property type="term" value="F:transaminase activity"/>
    <property type="evidence" value="ECO:0007669"/>
    <property type="project" value="UniProtKB-KW"/>
</dbReference>
<evidence type="ECO:0000256" key="6">
    <source>
        <dbReference type="ARBA" id="ARBA00023015"/>
    </source>
</evidence>
<accession>A0A0B6AFQ6</accession>
<evidence type="ECO:0000256" key="4">
    <source>
        <dbReference type="ARBA" id="ARBA00022679"/>
    </source>
</evidence>
<evidence type="ECO:0000256" key="1">
    <source>
        <dbReference type="ARBA" id="ARBA00001933"/>
    </source>
</evidence>
<keyword evidence="4" id="KW-0808">Transferase</keyword>
<dbReference type="InterPro" id="IPR004839">
    <property type="entry name" value="Aminotransferase_I/II_large"/>
</dbReference>
<gene>
    <name evidence="9" type="ORF">BG04_4128</name>
</gene>
<name>A0A0B6AFQ6_PRIM2</name>
<keyword evidence="8" id="KW-0804">Transcription</keyword>
<dbReference type="EMBL" id="CP009920">
    <property type="protein sequence ID" value="AJI22351.1"/>
    <property type="molecule type" value="Genomic_DNA"/>
</dbReference>
<dbReference type="Pfam" id="PF00392">
    <property type="entry name" value="GntR"/>
    <property type="match status" value="1"/>
</dbReference>
<dbReference type="SUPFAM" id="SSF46785">
    <property type="entry name" value="Winged helix' DNA-binding domain"/>
    <property type="match status" value="1"/>
</dbReference>
<dbReference type="Pfam" id="PF00155">
    <property type="entry name" value="Aminotran_1_2"/>
    <property type="match status" value="1"/>
</dbReference>
<comment type="similarity">
    <text evidence="2">In the C-terminal section; belongs to the class-I pyridoxal-phosphate-dependent aminotransferase family.</text>
</comment>
<dbReference type="CDD" id="cd00609">
    <property type="entry name" value="AAT_like"/>
    <property type="match status" value="1"/>
</dbReference>
<dbReference type="GO" id="GO:0030170">
    <property type="term" value="F:pyridoxal phosphate binding"/>
    <property type="evidence" value="ECO:0007669"/>
    <property type="project" value="InterPro"/>
</dbReference>
<evidence type="ECO:0000256" key="2">
    <source>
        <dbReference type="ARBA" id="ARBA00005384"/>
    </source>
</evidence>
<comment type="cofactor">
    <cofactor evidence="1">
        <name>pyridoxal 5'-phosphate</name>
        <dbReference type="ChEBI" id="CHEBI:597326"/>
    </cofactor>
</comment>
<dbReference type="PRINTS" id="PR00035">
    <property type="entry name" value="HTHGNTR"/>
</dbReference>
<evidence type="ECO:0000256" key="7">
    <source>
        <dbReference type="ARBA" id="ARBA00023125"/>
    </source>
</evidence>
<keyword evidence="5" id="KW-0663">Pyridoxal phosphate</keyword>
<evidence type="ECO:0000256" key="5">
    <source>
        <dbReference type="ARBA" id="ARBA00022898"/>
    </source>
</evidence>
<dbReference type="FunFam" id="3.40.640.10:FF:000023">
    <property type="entry name" value="Transcriptional regulator, GntR family"/>
    <property type="match status" value="1"/>
</dbReference>
<dbReference type="GO" id="GO:0003677">
    <property type="term" value="F:DNA binding"/>
    <property type="evidence" value="ECO:0007669"/>
    <property type="project" value="UniProtKB-KW"/>
</dbReference>
<dbReference type="CDD" id="cd07377">
    <property type="entry name" value="WHTH_GntR"/>
    <property type="match status" value="1"/>
</dbReference>
<dbReference type="GO" id="GO:0003700">
    <property type="term" value="F:DNA-binding transcription factor activity"/>
    <property type="evidence" value="ECO:0007669"/>
    <property type="project" value="InterPro"/>
</dbReference>
<sequence length="477" mass="53843">MEWKVDRQSNKPLYQQVFDFIEQKISYGEFPLGTLLPSERKLAERLNVNRMTIVHVYDKLHAVGLVERKRGSGTRVSTHKWGVLSKGSTNWRRYVEGSTFLPTYPLIKRIREAAKQLENGFDLASGELSSDLFPSQLLQSSLVDESFPNDLSYEHPQGHLGLRETLSAYVKTNYNIKTTSSSILITSGAQQALYLITQCLLSPGDAVAIESPSYCYSLPLFQSAGLRIFGLPVGPNGINPKDIEDLYHKHQIRMVFLNPTYQNPTGTVLTDTRRKEVIEIAERLGIPIVEDDPFGLLSFKEEKHSPIKSFDYNGNVLYIGSLSKVVASGLRIGWLIGPQSVISRLADARQQMDFGLSIFPQLIANQFLQSADYTTHRKALTQELLDRRNTMISALHEILGEKVSFISPNGGLHIWCKINQKISDEKLVEEGIKNNVLFMPGSVYGFPDGYVRFTYARLEKKHIKDAVLRFSDILSRI</sequence>